<dbReference type="InterPro" id="IPR001005">
    <property type="entry name" value="SANT/Myb"/>
</dbReference>
<dbReference type="PANTHER" id="PTHR45614:SF285">
    <property type="entry name" value="TRANSCRIPTION FACTOR MYB98"/>
    <property type="match status" value="1"/>
</dbReference>
<dbReference type="SUPFAM" id="SSF46689">
    <property type="entry name" value="Homeodomain-like"/>
    <property type="match status" value="1"/>
</dbReference>
<dbReference type="Pfam" id="PF13921">
    <property type="entry name" value="Myb_DNA-bind_6"/>
    <property type="match status" value="1"/>
</dbReference>
<dbReference type="AlphaFoldDB" id="A0A9Q0KL20"/>
<feature type="region of interest" description="Disordered" evidence="3">
    <location>
        <begin position="275"/>
        <end position="294"/>
    </location>
</feature>
<evidence type="ECO:0000256" key="3">
    <source>
        <dbReference type="SAM" id="MobiDB-lite"/>
    </source>
</evidence>
<protein>
    <submittedName>
        <fullName evidence="6">Uncharacterized protein</fullName>
    </submittedName>
</protein>
<dbReference type="GO" id="GO:0000978">
    <property type="term" value="F:RNA polymerase II cis-regulatory region sequence-specific DNA binding"/>
    <property type="evidence" value="ECO:0007669"/>
    <property type="project" value="TreeGrafter"/>
</dbReference>
<feature type="domain" description="HTH myb-type" evidence="5">
    <location>
        <begin position="230"/>
        <end position="280"/>
    </location>
</feature>
<dbReference type="EMBL" id="JAMYWD010000004">
    <property type="protein sequence ID" value="KAJ4972439.1"/>
    <property type="molecule type" value="Genomic_DNA"/>
</dbReference>
<accession>A0A9Q0KL20</accession>
<keyword evidence="2" id="KW-0238">DNA-binding</keyword>
<comment type="caution">
    <text evidence="6">The sequence shown here is derived from an EMBL/GenBank/DDBJ whole genome shotgun (WGS) entry which is preliminary data.</text>
</comment>
<evidence type="ECO:0000313" key="6">
    <source>
        <dbReference type="EMBL" id="KAJ4972439.1"/>
    </source>
</evidence>
<dbReference type="InterPro" id="IPR009057">
    <property type="entry name" value="Homeodomain-like_sf"/>
</dbReference>
<dbReference type="CDD" id="cd00167">
    <property type="entry name" value="SANT"/>
    <property type="match status" value="2"/>
</dbReference>
<evidence type="ECO:0000256" key="2">
    <source>
        <dbReference type="ARBA" id="ARBA00023125"/>
    </source>
</evidence>
<evidence type="ECO:0000259" key="4">
    <source>
        <dbReference type="PROSITE" id="PS50090"/>
    </source>
</evidence>
<keyword evidence="1" id="KW-0677">Repeat</keyword>
<dbReference type="GO" id="GO:0005634">
    <property type="term" value="C:nucleus"/>
    <property type="evidence" value="ECO:0007669"/>
    <property type="project" value="TreeGrafter"/>
</dbReference>
<dbReference type="Gene3D" id="1.10.10.60">
    <property type="entry name" value="Homeodomain-like"/>
    <property type="match status" value="2"/>
</dbReference>
<evidence type="ECO:0000256" key="1">
    <source>
        <dbReference type="ARBA" id="ARBA00022737"/>
    </source>
</evidence>
<feature type="domain" description="HTH myb-type" evidence="5">
    <location>
        <begin position="174"/>
        <end position="229"/>
    </location>
</feature>
<dbReference type="OrthoDB" id="2143914at2759"/>
<organism evidence="6 7">
    <name type="scientific">Protea cynaroides</name>
    <dbReference type="NCBI Taxonomy" id="273540"/>
    <lineage>
        <taxon>Eukaryota</taxon>
        <taxon>Viridiplantae</taxon>
        <taxon>Streptophyta</taxon>
        <taxon>Embryophyta</taxon>
        <taxon>Tracheophyta</taxon>
        <taxon>Spermatophyta</taxon>
        <taxon>Magnoliopsida</taxon>
        <taxon>Proteales</taxon>
        <taxon>Proteaceae</taxon>
        <taxon>Protea</taxon>
    </lineage>
</organism>
<dbReference type="SMART" id="SM00717">
    <property type="entry name" value="SANT"/>
    <property type="match status" value="2"/>
</dbReference>
<feature type="domain" description="Myb-like" evidence="4">
    <location>
        <begin position="226"/>
        <end position="276"/>
    </location>
</feature>
<dbReference type="GO" id="GO:0000981">
    <property type="term" value="F:DNA-binding transcription factor activity, RNA polymerase II-specific"/>
    <property type="evidence" value="ECO:0007669"/>
    <property type="project" value="TreeGrafter"/>
</dbReference>
<gene>
    <name evidence="6" type="ORF">NE237_005613</name>
</gene>
<dbReference type="FunFam" id="1.10.10.60:FF:000010">
    <property type="entry name" value="Transcriptional activator Myb isoform A"/>
    <property type="match status" value="1"/>
</dbReference>
<dbReference type="PROSITE" id="PS51294">
    <property type="entry name" value="HTH_MYB"/>
    <property type="match status" value="2"/>
</dbReference>
<dbReference type="InterPro" id="IPR050560">
    <property type="entry name" value="MYB_TF"/>
</dbReference>
<dbReference type="PROSITE" id="PS50090">
    <property type="entry name" value="MYB_LIKE"/>
    <property type="match status" value="2"/>
</dbReference>
<sequence length="421" mass="48147">MEFNTKHKDDLISQPTILPKKYMNPGFGFGFPLGSSVSKGYLQDFHQFDQFLVDDLSSNLKFGTLPPYFDQFENLANRSSTNFNISSSMPLIEDGTMEKFQKRVFMNCSPRIAPEAIDQNMNYPSLNFREVVLPNLPFLPQQMSSIIAENMFRTTIGMKKKSSPIKKKSKVQKKTNVIKGPWSIEEDKLLTDLVRENGSKKWSEIAKMLQGRIGKQCRERWNNHLRPNIKKDNWKEEEEMILIESHAELGNKWAEIGKRLPGRSENSIKNHWNATRRRQISKQRCRNSTHQKSSSLLQSYIKNLTTTSNIANGGNNTSINTSMQIFNALGGPSIQPESFGFNAGDHLMPNYDFSNHLDLSFDPKMFPEIYNLGSTSDEIPGTSLVNEESLDMEMPFDMDSLLQGETKKDMDLVEMINQIMS</sequence>
<reference evidence="6" key="1">
    <citation type="journal article" date="2023" name="Plant J.">
        <title>The genome of the king protea, Protea cynaroides.</title>
        <authorList>
            <person name="Chang J."/>
            <person name="Duong T.A."/>
            <person name="Schoeman C."/>
            <person name="Ma X."/>
            <person name="Roodt D."/>
            <person name="Barker N."/>
            <person name="Li Z."/>
            <person name="Van de Peer Y."/>
            <person name="Mizrachi E."/>
        </authorList>
    </citation>
    <scope>NUCLEOTIDE SEQUENCE</scope>
    <source>
        <tissue evidence="6">Young leaves</tissue>
    </source>
</reference>
<feature type="domain" description="Myb-like" evidence="4">
    <location>
        <begin position="174"/>
        <end position="225"/>
    </location>
</feature>
<evidence type="ECO:0000313" key="7">
    <source>
        <dbReference type="Proteomes" id="UP001141806"/>
    </source>
</evidence>
<dbReference type="Proteomes" id="UP001141806">
    <property type="component" value="Unassembled WGS sequence"/>
</dbReference>
<proteinExistence type="predicted"/>
<feature type="compositionally biased region" description="Basic residues" evidence="3">
    <location>
        <begin position="275"/>
        <end position="289"/>
    </location>
</feature>
<name>A0A9Q0KL20_9MAGN</name>
<dbReference type="PANTHER" id="PTHR45614">
    <property type="entry name" value="MYB PROTEIN-RELATED"/>
    <property type="match status" value="1"/>
</dbReference>
<evidence type="ECO:0000259" key="5">
    <source>
        <dbReference type="PROSITE" id="PS51294"/>
    </source>
</evidence>
<dbReference type="InterPro" id="IPR017930">
    <property type="entry name" value="Myb_dom"/>
</dbReference>
<keyword evidence="7" id="KW-1185">Reference proteome</keyword>